<protein>
    <submittedName>
        <fullName evidence="1">Oxysterol-binding protein-related protein 1C</fullName>
    </submittedName>
</protein>
<evidence type="ECO:0000313" key="2">
    <source>
        <dbReference type="Proteomes" id="UP001418222"/>
    </source>
</evidence>
<dbReference type="GO" id="GO:0032934">
    <property type="term" value="F:sterol binding"/>
    <property type="evidence" value="ECO:0007669"/>
    <property type="project" value="TreeGrafter"/>
</dbReference>
<comment type="caution">
    <text evidence="1">The sequence shown here is derived from an EMBL/GenBank/DDBJ whole genome shotgun (WGS) entry which is preliminary data.</text>
</comment>
<dbReference type="Pfam" id="PF01237">
    <property type="entry name" value="Oxysterol_BP"/>
    <property type="match status" value="1"/>
</dbReference>
<dbReference type="Proteomes" id="UP001418222">
    <property type="component" value="Unassembled WGS sequence"/>
</dbReference>
<accession>A0AAP0FX89</accession>
<evidence type="ECO:0000313" key="1">
    <source>
        <dbReference type="EMBL" id="KAK8921595.1"/>
    </source>
</evidence>
<dbReference type="InterPro" id="IPR037239">
    <property type="entry name" value="OSBP_sf"/>
</dbReference>
<dbReference type="GO" id="GO:0016020">
    <property type="term" value="C:membrane"/>
    <property type="evidence" value="ECO:0007669"/>
    <property type="project" value="TreeGrafter"/>
</dbReference>
<dbReference type="PANTHER" id="PTHR10972">
    <property type="entry name" value="OXYSTEROL-BINDING PROTEIN-RELATED"/>
    <property type="match status" value="1"/>
</dbReference>
<keyword evidence="2" id="KW-1185">Reference proteome</keyword>
<dbReference type="PANTHER" id="PTHR10972:SF96">
    <property type="entry name" value="OXYSTEROL-BINDING PROTEIN-RELATED PROTEIN 1A-RELATED"/>
    <property type="match status" value="1"/>
</dbReference>
<sequence>MATLFGMWDDNLHYVNGDPSAKGKGARTLSKAQLLWNRIKPPKNSTRYNLIGFAITHKELTPGLKELLPPTDSRLRPDQRCLENLEFDMANFEKSRLEQRQHQEYSNNLIWIPPN</sequence>
<dbReference type="InterPro" id="IPR000648">
    <property type="entry name" value="Oxysterol-bd"/>
</dbReference>
<organism evidence="1 2">
    <name type="scientific">Platanthera zijinensis</name>
    <dbReference type="NCBI Taxonomy" id="2320716"/>
    <lineage>
        <taxon>Eukaryota</taxon>
        <taxon>Viridiplantae</taxon>
        <taxon>Streptophyta</taxon>
        <taxon>Embryophyta</taxon>
        <taxon>Tracheophyta</taxon>
        <taxon>Spermatophyta</taxon>
        <taxon>Magnoliopsida</taxon>
        <taxon>Liliopsida</taxon>
        <taxon>Asparagales</taxon>
        <taxon>Orchidaceae</taxon>
        <taxon>Orchidoideae</taxon>
        <taxon>Orchideae</taxon>
        <taxon>Orchidinae</taxon>
        <taxon>Platanthera</taxon>
    </lineage>
</organism>
<dbReference type="SUPFAM" id="SSF144000">
    <property type="entry name" value="Oxysterol-binding protein-like"/>
    <property type="match status" value="1"/>
</dbReference>
<proteinExistence type="predicted"/>
<dbReference type="GO" id="GO:0005829">
    <property type="term" value="C:cytosol"/>
    <property type="evidence" value="ECO:0007669"/>
    <property type="project" value="TreeGrafter"/>
</dbReference>
<reference evidence="1 2" key="1">
    <citation type="journal article" date="2022" name="Nat. Plants">
        <title>Genomes of leafy and leafless Platanthera orchids illuminate the evolution of mycoheterotrophy.</title>
        <authorList>
            <person name="Li M.H."/>
            <person name="Liu K.W."/>
            <person name="Li Z."/>
            <person name="Lu H.C."/>
            <person name="Ye Q.L."/>
            <person name="Zhang D."/>
            <person name="Wang J.Y."/>
            <person name="Li Y.F."/>
            <person name="Zhong Z.M."/>
            <person name="Liu X."/>
            <person name="Yu X."/>
            <person name="Liu D.K."/>
            <person name="Tu X.D."/>
            <person name="Liu B."/>
            <person name="Hao Y."/>
            <person name="Liao X.Y."/>
            <person name="Jiang Y.T."/>
            <person name="Sun W.H."/>
            <person name="Chen J."/>
            <person name="Chen Y.Q."/>
            <person name="Ai Y."/>
            <person name="Zhai J.W."/>
            <person name="Wu S.S."/>
            <person name="Zhou Z."/>
            <person name="Hsiao Y.Y."/>
            <person name="Wu W.L."/>
            <person name="Chen Y.Y."/>
            <person name="Lin Y.F."/>
            <person name="Hsu J.L."/>
            <person name="Li C.Y."/>
            <person name="Wang Z.W."/>
            <person name="Zhao X."/>
            <person name="Zhong W.Y."/>
            <person name="Ma X.K."/>
            <person name="Ma L."/>
            <person name="Huang J."/>
            <person name="Chen G.Z."/>
            <person name="Huang M.Z."/>
            <person name="Huang L."/>
            <person name="Peng D.H."/>
            <person name="Luo Y.B."/>
            <person name="Zou S.Q."/>
            <person name="Chen S.P."/>
            <person name="Lan S."/>
            <person name="Tsai W.C."/>
            <person name="Van de Peer Y."/>
            <person name="Liu Z.J."/>
        </authorList>
    </citation>
    <scope>NUCLEOTIDE SEQUENCE [LARGE SCALE GENOMIC DNA]</scope>
    <source>
        <strain evidence="1">Lor287</strain>
    </source>
</reference>
<gene>
    <name evidence="1" type="primary">ORP1C</name>
    <name evidence="1" type="ORF">KSP39_PZI020096</name>
</gene>
<dbReference type="AlphaFoldDB" id="A0AAP0FX89"/>
<name>A0AAP0FX89_9ASPA</name>
<dbReference type="EMBL" id="JBBWWQ010000018">
    <property type="protein sequence ID" value="KAK8921595.1"/>
    <property type="molecule type" value="Genomic_DNA"/>
</dbReference>